<evidence type="ECO:0000313" key="2">
    <source>
        <dbReference type="EMBL" id="KWX15484.1"/>
    </source>
</evidence>
<name>A0A132NZJ6_GIAIN</name>
<dbReference type="EMBL" id="JXTI01000007">
    <property type="protein sequence ID" value="KWX15484.1"/>
    <property type="molecule type" value="Genomic_DNA"/>
</dbReference>
<dbReference type="Proteomes" id="UP000070089">
    <property type="component" value="Unassembled WGS sequence"/>
</dbReference>
<gene>
    <name evidence="2" type="ORF">QR46_0468</name>
</gene>
<dbReference type="AlphaFoldDB" id="A0A132NZJ6"/>
<evidence type="ECO:0000313" key="3">
    <source>
        <dbReference type="Proteomes" id="UP000070089"/>
    </source>
</evidence>
<evidence type="ECO:0000256" key="1">
    <source>
        <dbReference type="SAM" id="MobiDB-lite"/>
    </source>
</evidence>
<dbReference type="VEuPathDB" id="GiardiaDB:QR46_0468"/>
<feature type="region of interest" description="Disordered" evidence="1">
    <location>
        <begin position="159"/>
        <end position="178"/>
    </location>
</feature>
<organism evidence="2 3">
    <name type="scientific">Giardia duodenalis assemblage B</name>
    <dbReference type="NCBI Taxonomy" id="1394984"/>
    <lineage>
        <taxon>Eukaryota</taxon>
        <taxon>Metamonada</taxon>
        <taxon>Diplomonadida</taxon>
        <taxon>Hexamitidae</taxon>
        <taxon>Giardiinae</taxon>
        <taxon>Giardia</taxon>
    </lineage>
</organism>
<reference evidence="2 3" key="1">
    <citation type="journal article" date="2015" name="Mol. Biochem. Parasitol.">
        <title>Identification of polymorphic genes for use in assemblage B genotyping assays through comparative genomics of multiple assemblage B Giardia duodenalis isolates.</title>
        <authorList>
            <person name="Wielinga C."/>
            <person name="Thompson R.C."/>
            <person name="Monis P."/>
            <person name="Ryan U."/>
        </authorList>
    </citation>
    <scope>NUCLEOTIDE SEQUENCE [LARGE SCALE GENOMIC DNA]</scope>
    <source>
        <strain evidence="2 3">BAH15c1</strain>
    </source>
</reference>
<protein>
    <submittedName>
        <fullName evidence="2">Uncharacterized protein</fullName>
    </submittedName>
</protein>
<proteinExistence type="predicted"/>
<comment type="caution">
    <text evidence="2">The sequence shown here is derived from an EMBL/GenBank/DDBJ whole genome shotgun (WGS) entry which is preliminary data.</text>
</comment>
<sequence length="403" mass="44260">MLNHQHVSQNMLPCKDSPVSIPYREVLEVGTRLEKVWKERRTGAFLAKIEHQPVKRPVSSEPVPVQQLLICHSPQAEETQTTIKHMQKFISSTHDTLDSPLHFRRYTLADPSSPGNSVLAITYTGDLKNSSVPSLPHLRTLSPPVNSTAERRGSLCSSLVVSNPPRPDAHTTSTSYKAAKPVTIPRPPRVYSISTGYHPLCKLPTSSDSLLTSSSTHVSGRKSPLKRMIVHGGSSPVGHGSKSPTAMCSAKTNEAGCCSRVNQYVPPVVRSPLARPQALLPFNPKRTSKQFRQEVMALGPPPQIKPMVMTEPHVQRPKSTHYDLTTKGAANLLKFDRLEFRVHRPPSAGSAFVTGTYYSNGAFQTPPTPRSLKRADITGRNVIITEFNAEPKGVPFSSLLDVR</sequence>
<dbReference type="OrthoDB" id="10258718at2759"/>
<accession>A0A132NZJ6</accession>